<evidence type="ECO:0000256" key="4">
    <source>
        <dbReference type="ARBA" id="ARBA00022692"/>
    </source>
</evidence>
<sequence>MSPQELQDAVTNAGLSANDAWMLASSALVLFMTPGLAFFYGGMVRSKHVLGMLMQNFFAIGIVTLVWALIGYSIAFGPDTNGFFGGFHYAAMQHLGDPTAIGSINPQGSATHQTVFVAFQMMFAIITPALITGATADRLKFGAFCLFVTLWSVLIYSPIAYWVWNANGWLFKHAVMDFAGGTVVHANAGIAGVVLALVLGKRKGWPGGDFRPHNVPYVVLGASILWFGWFGFNAGSGAGSGSLAGWAFLNTQIATGVASLAWVVVEWLRDGKPTTLGAASGAVAGLVAITPACGFVSPMGAIIVGVLAGALCALATAIKGKVGIDDALDVGAVHLVGGVLGALLNGFLATTDVNPLGKDGVLYGGPWSVLGWQAVGVGATLGYSAVGTLILGLFIRYVVKGRLSEEHEEIGMDEALHGEAAYQYSSISGAGTISSPAPSLVPEDATA</sequence>
<feature type="transmembrane region" description="Helical" evidence="9">
    <location>
        <begin position="275"/>
        <end position="292"/>
    </location>
</feature>
<evidence type="ECO:0000313" key="11">
    <source>
        <dbReference type="EMBL" id="ADP84362.1"/>
    </source>
</evidence>
<dbReference type="PANTHER" id="PTHR43029:SF10">
    <property type="entry name" value="AMMONIUM TRANSPORTER MEP2"/>
    <property type="match status" value="1"/>
</dbReference>
<gene>
    <name evidence="11" type="ordered locus">FraEuI1c_6378</name>
</gene>
<feature type="transmembrane region" description="Helical" evidence="9">
    <location>
        <begin position="141"/>
        <end position="164"/>
    </location>
</feature>
<organism evidence="11 12">
    <name type="scientific">Pseudofrankia inefficax (strain DSM 45817 / CECT 9037 / DDB 130130 / EuI1c)</name>
    <name type="common">Frankia inefficax</name>
    <dbReference type="NCBI Taxonomy" id="298654"/>
    <lineage>
        <taxon>Bacteria</taxon>
        <taxon>Bacillati</taxon>
        <taxon>Actinomycetota</taxon>
        <taxon>Actinomycetes</taxon>
        <taxon>Frankiales</taxon>
        <taxon>Frankiaceae</taxon>
        <taxon>Pseudofrankia</taxon>
    </lineage>
</organism>
<dbReference type="AlphaFoldDB" id="E3J5Y1"/>
<dbReference type="PROSITE" id="PS01219">
    <property type="entry name" value="AMMONIUM_TRANSP"/>
    <property type="match status" value="1"/>
</dbReference>
<feature type="transmembrane region" description="Helical" evidence="9">
    <location>
        <begin position="330"/>
        <end position="350"/>
    </location>
</feature>
<dbReference type="NCBIfam" id="TIGR00836">
    <property type="entry name" value="amt"/>
    <property type="match status" value="1"/>
</dbReference>
<evidence type="ECO:0000256" key="5">
    <source>
        <dbReference type="ARBA" id="ARBA00022989"/>
    </source>
</evidence>
<feature type="transmembrane region" description="Helical" evidence="9">
    <location>
        <begin position="214"/>
        <end position="232"/>
    </location>
</feature>
<feature type="transmembrane region" description="Helical" evidence="9">
    <location>
        <begin position="244"/>
        <end position="268"/>
    </location>
</feature>
<keyword evidence="6 9" id="KW-0472">Membrane</keyword>
<name>E3J5Y1_PSEI1</name>
<dbReference type="KEGG" id="fri:FraEuI1c_6378"/>
<feature type="transmembrane region" description="Helical" evidence="9">
    <location>
        <begin position="298"/>
        <end position="318"/>
    </location>
</feature>
<evidence type="ECO:0000256" key="9">
    <source>
        <dbReference type="RuleBase" id="RU362002"/>
    </source>
</evidence>
<feature type="domain" description="Ammonium transporter AmtB-like" evidence="10">
    <location>
        <begin position="20"/>
        <end position="422"/>
    </location>
</feature>
<dbReference type="GO" id="GO:0008519">
    <property type="term" value="F:ammonium channel activity"/>
    <property type="evidence" value="ECO:0007669"/>
    <property type="project" value="InterPro"/>
</dbReference>
<dbReference type="EMBL" id="CP002299">
    <property type="protein sequence ID" value="ADP84362.1"/>
    <property type="molecule type" value="Genomic_DNA"/>
</dbReference>
<protein>
    <recommendedName>
        <fullName evidence="8 9">Ammonium transporter</fullName>
    </recommendedName>
</protein>
<evidence type="ECO:0000256" key="2">
    <source>
        <dbReference type="ARBA" id="ARBA00005887"/>
    </source>
</evidence>
<dbReference type="HOGENOM" id="CLU_000445_33_0_11"/>
<evidence type="ECO:0000259" key="10">
    <source>
        <dbReference type="Pfam" id="PF00909"/>
    </source>
</evidence>
<feature type="transmembrane region" description="Helical" evidence="9">
    <location>
        <begin position="53"/>
        <end position="75"/>
    </location>
</feature>
<dbReference type="PANTHER" id="PTHR43029">
    <property type="entry name" value="AMMONIUM TRANSPORTER MEP2"/>
    <property type="match status" value="1"/>
</dbReference>
<keyword evidence="5 9" id="KW-1133">Transmembrane helix</keyword>
<dbReference type="InterPro" id="IPR018047">
    <property type="entry name" value="Ammonium_transpt_CS"/>
</dbReference>
<dbReference type="InParanoid" id="E3J5Y1"/>
<dbReference type="InterPro" id="IPR024041">
    <property type="entry name" value="NH4_transpt_AmtB-like_dom"/>
</dbReference>
<keyword evidence="12" id="KW-1185">Reference proteome</keyword>
<feature type="transmembrane region" description="Helical" evidence="9">
    <location>
        <begin position="370"/>
        <end position="395"/>
    </location>
</feature>
<keyword evidence="3 9" id="KW-0813">Transport</keyword>
<feature type="transmembrane region" description="Helical" evidence="9">
    <location>
        <begin position="115"/>
        <end position="134"/>
    </location>
</feature>
<dbReference type="FunCoup" id="E3J5Y1">
    <property type="interactions" value="78"/>
</dbReference>
<dbReference type="OrthoDB" id="9814202at2"/>
<evidence type="ECO:0000256" key="8">
    <source>
        <dbReference type="ARBA" id="ARBA00050025"/>
    </source>
</evidence>
<dbReference type="eggNOG" id="COG0004">
    <property type="taxonomic scope" value="Bacteria"/>
</dbReference>
<comment type="subcellular location">
    <subcellularLocation>
        <location evidence="9">Cell membrane</location>
        <topology evidence="9">Multi-pass membrane protein</topology>
    </subcellularLocation>
    <subcellularLocation>
        <location evidence="1">Membrane</location>
        <topology evidence="1">Multi-pass membrane protein</topology>
    </subcellularLocation>
</comment>
<feature type="transmembrane region" description="Helical" evidence="9">
    <location>
        <begin position="184"/>
        <end position="202"/>
    </location>
</feature>
<comment type="similarity">
    <text evidence="2 9">Belongs to the ammonia transporter channel (TC 1.A.11.2) family.</text>
</comment>
<dbReference type="GO" id="GO:0005886">
    <property type="term" value="C:plasma membrane"/>
    <property type="evidence" value="ECO:0007669"/>
    <property type="project" value="UniProtKB-SubCell"/>
</dbReference>
<evidence type="ECO:0000256" key="3">
    <source>
        <dbReference type="ARBA" id="ARBA00022448"/>
    </source>
</evidence>
<evidence type="ECO:0000256" key="1">
    <source>
        <dbReference type="ARBA" id="ARBA00004141"/>
    </source>
</evidence>
<dbReference type="Gene3D" id="1.10.3430.10">
    <property type="entry name" value="Ammonium transporter AmtB like domains"/>
    <property type="match status" value="1"/>
</dbReference>
<proteinExistence type="inferred from homology"/>
<dbReference type="InterPro" id="IPR001905">
    <property type="entry name" value="Ammonium_transpt"/>
</dbReference>
<dbReference type="Pfam" id="PF00909">
    <property type="entry name" value="Ammonium_transp"/>
    <property type="match status" value="1"/>
</dbReference>
<evidence type="ECO:0000313" key="12">
    <source>
        <dbReference type="Proteomes" id="UP000002484"/>
    </source>
</evidence>
<keyword evidence="4 9" id="KW-0812">Transmembrane</keyword>
<dbReference type="RefSeq" id="WP_013427475.1">
    <property type="nucleotide sequence ID" value="NC_014666.1"/>
</dbReference>
<feature type="transmembrane region" description="Helical" evidence="9">
    <location>
        <begin position="20"/>
        <end position="41"/>
    </location>
</feature>
<dbReference type="InterPro" id="IPR029020">
    <property type="entry name" value="Ammonium/urea_transptr"/>
</dbReference>
<evidence type="ECO:0000256" key="7">
    <source>
        <dbReference type="ARBA" id="ARBA00023177"/>
    </source>
</evidence>
<accession>E3J5Y1</accession>
<dbReference type="Proteomes" id="UP000002484">
    <property type="component" value="Chromosome"/>
</dbReference>
<dbReference type="STRING" id="298654.FraEuI1c_6378"/>
<evidence type="ECO:0000256" key="6">
    <source>
        <dbReference type="ARBA" id="ARBA00023136"/>
    </source>
</evidence>
<dbReference type="SUPFAM" id="SSF111352">
    <property type="entry name" value="Ammonium transporter"/>
    <property type="match status" value="1"/>
</dbReference>
<keyword evidence="7 9" id="KW-0924">Ammonia transport</keyword>
<reference evidence="11 12" key="1">
    <citation type="submission" date="2010-10" db="EMBL/GenBank/DDBJ databases">
        <title>Complete sequence of Frankia sp. EuI1c.</title>
        <authorList>
            <consortium name="US DOE Joint Genome Institute"/>
            <person name="Lucas S."/>
            <person name="Copeland A."/>
            <person name="Lapidus A."/>
            <person name="Cheng J.-F."/>
            <person name="Bruce D."/>
            <person name="Goodwin L."/>
            <person name="Pitluck S."/>
            <person name="Chertkov O."/>
            <person name="Detter J.C."/>
            <person name="Han C."/>
            <person name="Tapia R."/>
            <person name="Land M."/>
            <person name="Hauser L."/>
            <person name="Jeffries C."/>
            <person name="Kyrpides N."/>
            <person name="Ivanova N."/>
            <person name="Mikhailova N."/>
            <person name="Beauchemin N."/>
            <person name="Sen A."/>
            <person name="Sur S.A."/>
            <person name="Gtari M."/>
            <person name="Wall L."/>
            <person name="Tisa L."/>
            <person name="Woyke T."/>
        </authorList>
    </citation>
    <scope>NUCLEOTIDE SEQUENCE [LARGE SCALE GENOMIC DNA]</scope>
    <source>
        <strain evidence="12">DSM 45817 / CECT 9037 / EuI1c</strain>
    </source>
</reference>